<evidence type="ECO:0000256" key="3">
    <source>
        <dbReference type="ARBA" id="ARBA00023125"/>
    </source>
</evidence>
<dbReference type="InterPro" id="IPR047653">
    <property type="entry name" value="Tn3-like_transpos"/>
</dbReference>
<keyword evidence="3" id="KW-0238">DNA-binding</keyword>
<name>A0A563W2T1_9CYAN</name>
<dbReference type="GO" id="GO:0003677">
    <property type="term" value="F:DNA binding"/>
    <property type="evidence" value="ECO:0007669"/>
    <property type="project" value="UniProtKB-KW"/>
</dbReference>
<gene>
    <name evidence="6" type="ORF">H1P_6670003</name>
</gene>
<dbReference type="GO" id="GO:0006313">
    <property type="term" value="P:DNA transposition"/>
    <property type="evidence" value="ECO:0007669"/>
    <property type="project" value="InterPro"/>
</dbReference>
<dbReference type="AlphaFoldDB" id="A0A563W2T1"/>
<dbReference type="NCBIfam" id="NF033527">
    <property type="entry name" value="transpos_Tn3"/>
    <property type="match status" value="1"/>
</dbReference>
<dbReference type="GO" id="GO:0004803">
    <property type="term" value="F:transposase activity"/>
    <property type="evidence" value="ECO:0007669"/>
    <property type="project" value="InterPro"/>
</dbReference>
<dbReference type="EMBL" id="CAACVJ010000631">
    <property type="protein sequence ID" value="VEP17976.1"/>
    <property type="molecule type" value="Genomic_DNA"/>
</dbReference>
<dbReference type="Pfam" id="PF01526">
    <property type="entry name" value="DDE_Tnp_Tn3"/>
    <property type="match status" value="1"/>
</dbReference>
<protein>
    <submittedName>
        <fullName evidence="6">Transposase</fullName>
    </submittedName>
</protein>
<feature type="domain" description="Tn3 transposase DDE" evidence="5">
    <location>
        <begin position="112"/>
        <end position="501"/>
    </location>
</feature>
<keyword evidence="4" id="KW-0233">DNA recombination</keyword>
<sequence length="516" mass="59597">MRCKEIWVEGANRYRNPEEDLPADFEQQREVYYQALGQPTNVEEFINPLKQAMDIALKTLNDGLPKNPKVEILQKYKGSIRLSPLEKQPEPVNLLKLKTELTKRWSMTSLLDILKEADLRIGFTNNFKSLASRETLDRETIQKRLLLCLYGLGTNTGLLRISNGTPNVHHHDLRYIKRRFVHKEALRQAITQVANAIFQIRLPQIWGEGTTTCASDSKKFGAWDQNLMTEWHVRYGGRGVMIYWHVEKNSTCIYSQLKTCSSSEVAAMIEGVLRHDTEMTVKKNFVDSHGQSEVAFAFCHLLGFQLMPRLKAIKRQKLYRPLAGNSDAYPNLQPVLSRTINWDLIRQQYDQIIKYTTALRLETAEPEAILRRFTRANVQHPTYQALGELGKVLKTIFLCQYLHSKALRREIHEGLNVVENWNSANSFIFYGRSSEFSSNQHSEQVLSMLSLHLLQVCLVYVNTLMLQSVLSESHWSSKMTTEDKRALNPLIYGHVNPYGIFPLDMNKRLKIEWQVA</sequence>
<dbReference type="Proteomes" id="UP000320055">
    <property type="component" value="Unassembled WGS sequence"/>
</dbReference>
<keyword evidence="2" id="KW-0815">Transposition</keyword>
<keyword evidence="7" id="KW-1185">Reference proteome</keyword>
<proteinExistence type="inferred from homology"/>
<evidence type="ECO:0000256" key="1">
    <source>
        <dbReference type="ARBA" id="ARBA00009402"/>
    </source>
</evidence>
<dbReference type="InterPro" id="IPR002513">
    <property type="entry name" value="Tn3_Tnp_DDE_dom"/>
</dbReference>
<evidence type="ECO:0000313" key="7">
    <source>
        <dbReference type="Proteomes" id="UP000320055"/>
    </source>
</evidence>
<organism evidence="6 7">
    <name type="scientific">Hyella patelloides LEGE 07179</name>
    <dbReference type="NCBI Taxonomy" id="945734"/>
    <lineage>
        <taxon>Bacteria</taxon>
        <taxon>Bacillati</taxon>
        <taxon>Cyanobacteriota</taxon>
        <taxon>Cyanophyceae</taxon>
        <taxon>Pleurocapsales</taxon>
        <taxon>Hyellaceae</taxon>
        <taxon>Hyella</taxon>
    </lineage>
</organism>
<evidence type="ECO:0000256" key="4">
    <source>
        <dbReference type="ARBA" id="ARBA00023172"/>
    </source>
</evidence>
<reference evidence="6 7" key="1">
    <citation type="submission" date="2019-01" db="EMBL/GenBank/DDBJ databases">
        <authorList>
            <person name="Brito A."/>
        </authorList>
    </citation>
    <scope>NUCLEOTIDE SEQUENCE [LARGE SCALE GENOMIC DNA]</scope>
    <source>
        <strain evidence="6">1</strain>
    </source>
</reference>
<accession>A0A563W2T1</accession>
<evidence type="ECO:0000259" key="5">
    <source>
        <dbReference type="Pfam" id="PF01526"/>
    </source>
</evidence>
<evidence type="ECO:0000256" key="2">
    <source>
        <dbReference type="ARBA" id="ARBA00022578"/>
    </source>
</evidence>
<evidence type="ECO:0000313" key="6">
    <source>
        <dbReference type="EMBL" id="VEP17976.1"/>
    </source>
</evidence>
<comment type="similarity">
    <text evidence="1">Belongs to the transposase 7 family.</text>
</comment>